<dbReference type="RefSeq" id="WP_200175850.1">
    <property type="nucleotide sequence ID" value="NZ_BAABKQ010000003.1"/>
</dbReference>
<organism evidence="3 4">
    <name type="scientific">Tomitella cavernea</name>
    <dbReference type="NCBI Taxonomy" id="1387982"/>
    <lineage>
        <taxon>Bacteria</taxon>
        <taxon>Bacillati</taxon>
        <taxon>Actinomycetota</taxon>
        <taxon>Actinomycetes</taxon>
        <taxon>Mycobacteriales</taxon>
        <taxon>Tomitella</taxon>
    </lineage>
</organism>
<dbReference type="InterPro" id="IPR053842">
    <property type="entry name" value="NikA-like"/>
</dbReference>
<evidence type="ECO:0000313" key="4">
    <source>
        <dbReference type="Proteomes" id="UP001500839"/>
    </source>
</evidence>
<gene>
    <name evidence="2" type="ORF">GCM10023353_39250</name>
    <name evidence="3" type="ORF">GCM10023353_39440</name>
</gene>
<feature type="region of interest" description="Disordered" evidence="1">
    <location>
        <begin position="1"/>
        <end position="22"/>
    </location>
</feature>
<accession>A0ABP9D6Y0</accession>
<protein>
    <recommendedName>
        <fullName evidence="5">Plasmid mobilization relaxosome protein MobC</fullName>
    </recommendedName>
</protein>
<proteinExistence type="predicted"/>
<keyword evidence="4" id="KW-1185">Reference proteome</keyword>
<comment type="caution">
    <text evidence="3">The sequence shown here is derived from an EMBL/GenBank/DDBJ whole genome shotgun (WGS) entry which is preliminary data.</text>
</comment>
<dbReference type="EMBL" id="BAABKQ010000003">
    <property type="protein sequence ID" value="GAA4826254.1"/>
    <property type="molecule type" value="Genomic_DNA"/>
</dbReference>
<reference evidence="3" key="3">
    <citation type="submission" date="2023-12" db="EMBL/GenBank/DDBJ databases">
        <authorList>
            <person name="Sun Q."/>
            <person name="Inoue M."/>
        </authorList>
    </citation>
    <scope>NUCLEOTIDE SEQUENCE</scope>
    <source>
        <strain evidence="3">JCM 18542</strain>
    </source>
</reference>
<reference evidence="3" key="1">
    <citation type="journal article" date="2014" name="Int. J. Syst. Evol. Microbiol.">
        <title>Complete genome of a new Firmicutes species belonging to the dominant human colonic microbiota ('Ruminococcus bicirculans') reveals two chromosomes and a selective capacity to utilize plant glucans.</title>
        <authorList>
            <consortium name="NISC Comparative Sequencing Program"/>
            <person name="Wegmann U."/>
            <person name="Louis P."/>
            <person name="Goesmann A."/>
            <person name="Henrissat B."/>
            <person name="Duncan S.H."/>
            <person name="Flint H.J."/>
        </authorList>
    </citation>
    <scope>NUCLEOTIDE SEQUENCE</scope>
    <source>
        <strain evidence="3">JCM 18542</strain>
    </source>
</reference>
<reference evidence="4" key="2">
    <citation type="journal article" date="2019" name="Int. J. Syst. Evol. Microbiol.">
        <title>The Global Catalogue of Microorganisms (GCM) 10K type strain sequencing project: providing services to taxonomists for standard genome sequencing and annotation.</title>
        <authorList>
            <consortium name="The Broad Institute Genomics Platform"/>
            <consortium name="The Broad Institute Genome Sequencing Center for Infectious Disease"/>
            <person name="Wu L."/>
            <person name="Ma J."/>
        </authorList>
    </citation>
    <scope>NUCLEOTIDE SEQUENCE [LARGE SCALE GENOMIC DNA]</scope>
    <source>
        <strain evidence="4">JCM 18542</strain>
    </source>
</reference>
<dbReference type="Proteomes" id="UP001500839">
    <property type="component" value="Unassembled WGS sequence"/>
</dbReference>
<evidence type="ECO:0000256" key="1">
    <source>
        <dbReference type="SAM" id="MobiDB-lite"/>
    </source>
</evidence>
<evidence type="ECO:0000313" key="2">
    <source>
        <dbReference type="EMBL" id="GAA4826254.1"/>
    </source>
</evidence>
<dbReference type="EMBL" id="BAABKQ010000003">
    <property type="protein sequence ID" value="GAA4826339.1"/>
    <property type="molecule type" value="Genomic_DNA"/>
</dbReference>
<name>A0ABP9D6Y0_9ACTN</name>
<sequence>MLDEDVPVRRGRRRRANHAGGRPRVIQVRVSEAEDRVLRASAERAGMTVQRLLVESVLRRESGDDIASRHAASGELIGLVRAVSSVGVNVNQMAKATNATGELPENMAATVEGIRDLVRRANTAIDRVGMR</sequence>
<evidence type="ECO:0000313" key="3">
    <source>
        <dbReference type="EMBL" id="GAA4826339.1"/>
    </source>
</evidence>
<evidence type="ECO:0008006" key="5">
    <source>
        <dbReference type="Google" id="ProtNLM"/>
    </source>
</evidence>
<dbReference type="Pfam" id="PF21983">
    <property type="entry name" value="NikA-like"/>
    <property type="match status" value="1"/>
</dbReference>